<sequence length="53" mass="6111">MAKNSFVALFHHLFFTVMSDQSVEASRIRPLYECLGDDYYKPRSLSSLKPARS</sequence>
<evidence type="ECO:0000256" key="1">
    <source>
        <dbReference type="SAM" id="SignalP"/>
    </source>
</evidence>
<keyword evidence="1" id="KW-0732">Signal</keyword>
<organism evidence="2 3">
    <name type="scientific">Puccinia coronata f. sp. avenae</name>
    <dbReference type="NCBI Taxonomy" id="200324"/>
    <lineage>
        <taxon>Eukaryota</taxon>
        <taxon>Fungi</taxon>
        <taxon>Dikarya</taxon>
        <taxon>Basidiomycota</taxon>
        <taxon>Pucciniomycotina</taxon>
        <taxon>Pucciniomycetes</taxon>
        <taxon>Pucciniales</taxon>
        <taxon>Pucciniaceae</taxon>
        <taxon>Puccinia</taxon>
    </lineage>
</organism>
<evidence type="ECO:0000313" key="2">
    <source>
        <dbReference type="EMBL" id="PLW29843.1"/>
    </source>
</evidence>
<feature type="chain" id="PRO_5014646051" evidence="1">
    <location>
        <begin position="26"/>
        <end position="53"/>
    </location>
</feature>
<reference evidence="2 3" key="1">
    <citation type="submission" date="2017-11" db="EMBL/GenBank/DDBJ databases">
        <title>De novo assembly and phasing of dikaryotic genomes from two isolates of Puccinia coronata f. sp. avenae, the causal agent of oat crown rust.</title>
        <authorList>
            <person name="Miller M.E."/>
            <person name="Zhang Y."/>
            <person name="Omidvar V."/>
            <person name="Sperschneider J."/>
            <person name="Schwessinger B."/>
            <person name="Raley C."/>
            <person name="Palmer J.M."/>
            <person name="Garnica D."/>
            <person name="Upadhyaya N."/>
            <person name="Rathjen J."/>
            <person name="Taylor J.M."/>
            <person name="Park R.F."/>
            <person name="Dodds P.N."/>
            <person name="Hirsch C.D."/>
            <person name="Kianian S.F."/>
            <person name="Figueroa M."/>
        </authorList>
    </citation>
    <scope>NUCLEOTIDE SEQUENCE [LARGE SCALE GENOMIC DNA]</scope>
    <source>
        <strain evidence="2">12NC29</strain>
    </source>
</reference>
<accession>A0A2N5TWF8</accession>
<proteinExistence type="predicted"/>
<protein>
    <submittedName>
        <fullName evidence="2">Uncharacterized protein</fullName>
    </submittedName>
</protein>
<name>A0A2N5TWF8_9BASI</name>
<gene>
    <name evidence="2" type="ORF">PCANC_20134</name>
</gene>
<evidence type="ECO:0000313" key="3">
    <source>
        <dbReference type="Proteomes" id="UP000235388"/>
    </source>
</evidence>
<keyword evidence="3" id="KW-1185">Reference proteome</keyword>
<dbReference type="EMBL" id="PGCJ01000397">
    <property type="protein sequence ID" value="PLW29843.1"/>
    <property type="molecule type" value="Genomic_DNA"/>
</dbReference>
<dbReference type="Proteomes" id="UP000235388">
    <property type="component" value="Unassembled WGS sequence"/>
</dbReference>
<feature type="signal peptide" evidence="1">
    <location>
        <begin position="1"/>
        <end position="25"/>
    </location>
</feature>
<dbReference type="AlphaFoldDB" id="A0A2N5TWF8"/>
<comment type="caution">
    <text evidence="2">The sequence shown here is derived from an EMBL/GenBank/DDBJ whole genome shotgun (WGS) entry which is preliminary data.</text>
</comment>